<dbReference type="SUPFAM" id="SSF55781">
    <property type="entry name" value="GAF domain-like"/>
    <property type="match status" value="1"/>
</dbReference>
<dbReference type="Proteomes" id="UP000000719">
    <property type="component" value="Chromosome"/>
</dbReference>
<evidence type="ECO:0000313" key="3">
    <source>
        <dbReference type="EMBL" id="ACL70877.1"/>
    </source>
</evidence>
<dbReference type="InterPro" id="IPR029787">
    <property type="entry name" value="Nucleotide_cyclase"/>
</dbReference>
<dbReference type="KEGG" id="hor:Hore_21320"/>
<dbReference type="RefSeq" id="WP_015923846.1">
    <property type="nucleotide sequence ID" value="NC_011899.1"/>
</dbReference>
<dbReference type="CDD" id="cd01949">
    <property type="entry name" value="GGDEF"/>
    <property type="match status" value="1"/>
</dbReference>
<dbReference type="eggNOG" id="COG3706">
    <property type="taxonomic scope" value="Bacteria"/>
</dbReference>
<accession>B8D025</accession>
<feature type="domain" description="GGDEF" evidence="2">
    <location>
        <begin position="373"/>
        <end position="508"/>
    </location>
</feature>
<evidence type="ECO:0000256" key="1">
    <source>
        <dbReference type="SAM" id="Phobius"/>
    </source>
</evidence>
<feature type="transmembrane region" description="Helical" evidence="1">
    <location>
        <begin position="93"/>
        <end position="112"/>
    </location>
</feature>
<dbReference type="GO" id="GO:0005886">
    <property type="term" value="C:plasma membrane"/>
    <property type="evidence" value="ECO:0007669"/>
    <property type="project" value="TreeGrafter"/>
</dbReference>
<evidence type="ECO:0000313" key="4">
    <source>
        <dbReference type="Proteomes" id="UP000000719"/>
    </source>
</evidence>
<dbReference type="InterPro" id="IPR029016">
    <property type="entry name" value="GAF-like_dom_sf"/>
</dbReference>
<dbReference type="AlphaFoldDB" id="B8D025"/>
<dbReference type="Gene3D" id="3.30.70.270">
    <property type="match status" value="1"/>
</dbReference>
<dbReference type="InterPro" id="IPR000160">
    <property type="entry name" value="GGDEF_dom"/>
</dbReference>
<organism evidence="3 4">
    <name type="scientific">Halothermothrix orenii (strain H 168 / OCM 544 / DSM 9562)</name>
    <dbReference type="NCBI Taxonomy" id="373903"/>
    <lineage>
        <taxon>Bacteria</taxon>
        <taxon>Bacillati</taxon>
        <taxon>Bacillota</taxon>
        <taxon>Clostridia</taxon>
        <taxon>Halanaerobiales</taxon>
        <taxon>Halothermotrichaceae</taxon>
        <taxon>Halothermothrix</taxon>
    </lineage>
</organism>
<gene>
    <name evidence="3" type="ordered locus">Hore_21320</name>
</gene>
<dbReference type="InterPro" id="IPR003018">
    <property type="entry name" value="GAF"/>
</dbReference>
<dbReference type="Pfam" id="PF00990">
    <property type="entry name" value="GGDEF"/>
    <property type="match status" value="1"/>
</dbReference>
<keyword evidence="1" id="KW-1133">Transmembrane helix</keyword>
<dbReference type="STRING" id="373903.Hore_21320"/>
<dbReference type="SMART" id="SM00267">
    <property type="entry name" value="GGDEF"/>
    <property type="match status" value="1"/>
</dbReference>
<dbReference type="InterPro" id="IPR050469">
    <property type="entry name" value="Diguanylate_Cyclase"/>
</dbReference>
<dbReference type="PANTHER" id="PTHR45138:SF9">
    <property type="entry name" value="DIGUANYLATE CYCLASE DGCM-RELATED"/>
    <property type="match status" value="1"/>
</dbReference>
<dbReference type="OrthoDB" id="9805474at2"/>
<dbReference type="NCBIfam" id="TIGR00254">
    <property type="entry name" value="GGDEF"/>
    <property type="match status" value="1"/>
</dbReference>
<dbReference type="SMART" id="SM00065">
    <property type="entry name" value="GAF"/>
    <property type="match status" value="1"/>
</dbReference>
<keyword evidence="4" id="KW-1185">Reference proteome</keyword>
<feature type="transmembrane region" description="Helical" evidence="1">
    <location>
        <begin position="6"/>
        <end position="23"/>
    </location>
</feature>
<dbReference type="PROSITE" id="PS50887">
    <property type="entry name" value="GGDEF"/>
    <property type="match status" value="1"/>
</dbReference>
<dbReference type="GO" id="GO:0043709">
    <property type="term" value="P:cell adhesion involved in single-species biofilm formation"/>
    <property type="evidence" value="ECO:0007669"/>
    <property type="project" value="TreeGrafter"/>
</dbReference>
<evidence type="ECO:0000259" key="2">
    <source>
        <dbReference type="PROSITE" id="PS50887"/>
    </source>
</evidence>
<protein>
    <submittedName>
        <fullName evidence="3">Diguanylate cyclase</fullName>
    </submittedName>
</protein>
<dbReference type="SUPFAM" id="SSF55073">
    <property type="entry name" value="Nucleotide cyclase"/>
    <property type="match status" value="1"/>
</dbReference>
<name>B8D025_HALOH</name>
<feature type="transmembrane region" description="Helical" evidence="1">
    <location>
        <begin position="155"/>
        <end position="179"/>
    </location>
</feature>
<dbReference type="HOGENOM" id="CLU_042645_0_0_9"/>
<sequence>MSYCLIFLTVLIAITTGYYRFFCKLKTNKIILLAGCLMVIEINYIILKSPLTNWLFFVFIYLASISFFVKGGLIAALISIIFTYLQSPPETGLNIYLFAGYIIMGAVTGKYSDYIHTSILKKASWQKQLYQQAKELNILREISTALQSTLKLDKLLHIILTAITAGYGLGFNRAILLLVSRDEKYLEGKFGIGPMNKVEGYEIWENVVAAKMNMKDFIGLKEKARLKDKTLNDLVQSLKIPLNPSSQGGVLAEAIKYQKPIIIKSIDGNDPVQVRLASYFGMSEFAVIPLINQGKPVGAIIIDNIVNHKPITVKDLDSITPLAIQAAMAIDNANLYNKTQKMAITDGLTGLYNQRYFLEVIDKYFKTAREKNRHLSILIMDIDNFKNYNDVNGHLAGNTALSRLTDIIKKSIRKKDVPCRFGGEEFAVLFPDTTRDEAYNLAETIRKNIEKTPFYNEDVQPGGRLTVSLGLAIFPDDSQEVKDLLDKADQALYKAKNNGKNRIEFFSQGV</sequence>
<dbReference type="Gene3D" id="3.30.450.40">
    <property type="match status" value="1"/>
</dbReference>
<dbReference type="GO" id="GO:1902201">
    <property type="term" value="P:negative regulation of bacterial-type flagellum-dependent cell motility"/>
    <property type="evidence" value="ECO:0007669"/>
    <property type="project" value="TreeGrafter"/>
</dbReference>
<dbReference type="EMBL" id="CP001098">
    <property type="protein sequence ID" value="ACL70877.1"/>
    <property type="molecule type" value="Genomic_DNA"/>
</dbReference>
<dbReference type="InterPro" id="IPR043128">
    <property type="entry name" value="Rev_trsase/Diguanyl_cyclase"/>
</dbReference>
<feature type="transmembrane region" description="Helical" evidence="1">
    <location>
        <begin position="53"/>
        <end position="81"/>
    </location>
</feature>
<dbReference type="Pfam" id="PF13185">
    <property type="entry name" value="GAF_2"/>
    <property type="match status" value="1"/>
</dbReference>
<keyword evidence="1" id="KW-0472">Membrane</keyword>
<dbReference type="PANTHER" id="PTHR45138">
    <property type="entry name" value="REGULATORY COMPONENTS OF SENSORY TRANSDUCTION SYSTEM"/>
    <property type="match status" value="1"/>
</dbReference>
<dbReference type="GO" id="GO:0052621">
    <property type="term" value="F:diguanylate cyclase activity"/>
    <property type="evidence" value="ECO:0007669"/>
    <property type="project" value="TreeGrafter"/>
</dbReference>
<feature type="transmembrane region" description="Helical" evidence="1">
    <location>
        <begin position="30"/>
        <end position="47"/>
    </location>
</feature>
<reference evidence="3 4" key="1">
    <citation type="journal article" date="2009" name="PLoS ONE">
        <title>Genome analysis of the anaerobic thermohalophilic bacterium Halothermothrix orenii.</title>
        <authorList>
            <person name="Mavromatis K."/>
            <person name="Ivanova N."/>
            <person name="Anderson I."/>
            <person name="Lykidis A."/>
            <person name="Hooper S.D."/>
            <person name="Sun H."/>
            <person name="Kunin V."/>
            <person name="Lapidus A."/>
            <person name="Hugenholtz P."/>
            <person name="Patel B."/>
            <person name="Kyrpides N.C."/>
        </authorList>
    </citation>
    <scope>NUCLEOTIDE SEQUENCE [LARGE SCALE GENOMIC DNA]</scope>
    <source>
        <strain evidence="4">H 168 / OCM 544 / DSM 9562</strain>
    </source>
</reference>
<dbReference type="FunFam" id="3.30.70.270:FF:000001">
    <property type="entry name" value="Diguanylate cyclase domain protein"/>
    <property type="match status" value="1"/>
</dbReference>
<keyword evidence="1" id="KW-0812">Transmembrane</keyword>
<proteinExistence type="predicted"/>